<dbReference type="AlphaFoldDB" id="A0AAV3PMR4"/>
<dbReference type="Gene3D" id="3.30.420.10">
    <property type="entry name" value="Ribonuclease H-like superfamily/Ribonuclease H"/>
    <property type="match status" value="1"/>
</dbReference>
<dbReference type="PANTHER" id="PTHR48475">
    <property type="entry name" value="RIBONUCLEASE H"/>
    <property type="match status" value="1"/>
</dbReference>
<comment type="caution">
    <text evidence="3">The sequence shown here is derived from an EMBL/GenBank/DDBJ whole genome shotgun (WGS) entry which is preliminary data.</text>
</comment>
<sequence>MVSRGRIPDEGGMDNVSEGDGGLPEPWCHAIIDFLRTGDPPVTNKIQRQSLRYTLLDGVLSGPTVEVRHPRGRADGGRRDAWGHVRKPHQRKIPNAEDPMVRNILAICSQGCRTMYGGGKRYTIVGVDYFTKWVEAKPLIRQDQEQIYQFLMEIVTRFGVPWVLVADNGTLFTVGKIEDLCLELDIEHRTASMSYPQSNGQELPTVLWSFWTTSNPITRETPFSLVYGSDALLPVEIHLETAGVSYYDEVANEQGLRLNLDLLEEKRAAVVDKKARYKGKVATHYNKRVWARQFLVGDLVLRARQASAHGKGCSVVQPPRWVPLPILLSKVGSVGLMSWKFKTKSDRTAAPMRRHLKGLSWR</sequence>
<dbReference type="InterPro" id="IPR012337">
    <property type="entry name" value="RNaseH-like_sf"/>
</dbReference>
<evidence type="ECO:0000256" key="1">
    <source>
        <dbReference type="SAM" id="MobiDB-lite"/>
    </source>
</evidence>
<proteinExistence type="predicted"/>
<dbReference type="PROSITE" id="PS50994">
    <property type="entry name" value="INTEGRASE"/>
    <property type="match status" value="1"/>
</dbReference>
<name>A0AAV3PMR4_LITER</name>
<keyword evidence="4" id="KW-1185">Reference proteome</keyword>
<evidence type="ECO:0000313" key="3">
    <source>
        <dbReference type="EMBL" id="GAA0153004.1"/>
    </source>
</evidence>
<evidence type="ECO:0000259" key="2">
    <source>
        <dbReference type="PROSITE" id="PS50994"/>
    </source>
</evidence>
<evidence type="ECO:0000313" key="4">
    <source>
        <dbReference type="Proteomes" id="UP001454036"/>
    </source>
</evidence>
<dbReference type="InterPro" id="IPR036397">
    <property type="entry name" value="RNaseH_sf"/>
</dbReference>
<feature type="domain" description="Integrase catalytic" evidence="2">
    <location>
        <begin position="95"/>
        <end position="201"/>
    </location>
</feature>
<gene>
    <name evidence="3" type="ORF">LIER_11343</name>
</gene>
<dbReference type="InterPro" id="IPR001584">
    <property type="entry name" value="Integrase_cat-core"/>
</dbReference>
<reference evidence="3 4" key="1">
    <citation type="submission" date="2024-01" db="EMBL/GenBank/DDBJ databases">
        <title>The complete chloroplast genome sequence of Lithospermum erythrorhizon: insights into the phylogenetic relationship among Boraginaceae species and the maternal lineages of purple gromwells.</title>
        <authorList>
            <person name="Okada T."/>
            <person name="Watanabe K."/>
        </authorList>
    </citation>
    <scope>NUCLEOTIDE SEQUENCE [LARGE SCALE GENOMIC DNA]</scope>
</reference>
<protein>
    <recommendedName>
        <fullName evidence="2">Integrase catalytic domain-containing protein</fullName>
    </recommendedName>
</protein>
<dbReference type="GO" id="GO:0003676">
    <property type="term" value="F:nucleic acid binding"/>
    <property type="evidence" value="ECO:0007669"/>
    <property type="project" value="InterPro"/>
</dbReference>
<dbReference type="SUPFAM" id="SSF53098">
    <property type="entry name" value="Ribonuclease H-like"/>
    <property type="match status" value="1"/>
</dbReference>
<dbReference type="Proteomes" id="UP001454036">
    <property type="component" value="Unassembled WGS sequence"/>
</dbReference>
<dbReference type="PANTHER" id="PTHR48475:SF2">
    <property type="entry name" value="RIBONUCLEASE H"/>
    <property type="match status" value="1"/>
</dbReference>
<dbReference type="GO" id="GO:0015074">
    <property type="term" value="P:DNA integration"/>
    <property type="evidence" value="ECO:0007669"/>
    <property type="project" value="InterPro"/>
</dbReference>
<feature type="region of interest" description="Disordered" evidence="1">
    <location>
        <begin position="1"/>
        <end position="20"/>
    </location>
</feature>
<dbReference type="EMBL" id="BAABME010002096">
    <property type="protein sequence ID" value="GAA0153004.1"/>
    <property type="molecule type" value="Genomic_DNA"/>
</dbReference>
<organism evidence="3 4">
    <name type="scientific">Lithospermum erythrorhizon</name>
    <name type="common">Purple gromwell</name>
    <name type="synonym">Lithospermum officinale var. erythrorhizon</name>
    <dbReference type="NCBI Taxonomy" id="34254"/>
    <lineage>
        <taxon>Eukaryota</taxon>
        <taxon>Viridiplantae</taxon>
        <taxon>Streptophyta</taxon>
        <taxon>Embryophyta</taxon>
        <taxon>Tracheophyta</taxon>
        <taxon>Spermatophyta</taxon>
        <taxon>Magnoliopsida</taxon>
        <taxon>eudicotyledons</taxon>
        <taxon>Gunneridae</taxon>
        <taxon>Pentapetalae</taxon>
        <taxon>asterids</taxon>
        <taxon>lamiids</taxon>
        <taxon>Boraginales</taxon>
        <taxon>Boraginaceae</taxon>
        <taxon>Boraginoideae</taxon>
        <taxon>Lithospermeae</taxon>
        <taxon>Lithospermum</taxon>
    </lineage>
</organism>
<accession>A0AAV3PMR4</accession>